<feature type="domain" description="PLAT" evidence="2">
    <location>
        <begin position="88"/>
        <end position="204"/>
    </location>
</feature>
<reference evidence="3 4" key="2">
    <citation type="submission" date="2018-11" db="EMBL/GenBank/DDBJ databases">
        <authorList>
            <consortium name="Pathogen Informatics"/>
        </authorList>
    </citation>
    <scope>NUCLEOTIDE SEQUENCE [LARGE SCALE GENOMIC DNA]</scope>
</reference>
<organism evidence="5">
    <name type="scientific">Rodentolepis nana</name>
    <name type="common">Dwarf tapeworm</name>
    <name type="synonym">Hymenolepis nana</name>
    <dbReference type="NCBI Taxonomy" id="102285"/>
    <lineage>
        <taxon>Eukaryota</taxon>
        <taxon>Metazoa</taxon>
        <taxon>Spiralia</taxon>
        <taxon>Lophotrochozoa</taxon>
        <taxon>Platyhelminthes</taxon>
        <taxon>Cestoda</taxon>
        <taxon>Eucestoda</taxon>
        <taxon>Cyclophyllidea</taxon>
        <taxon>Hymenolepididae</taxon>
        <taxon>Rodentolepis</taxon>
    </lineage>
</organism>
<keyword evidence="4" id="KW-1185">Reference proteome</keyword>
<dbReference type="SUPFAM" id="SSF49723">
    <property type="entry name" value="Lipase/lipooxygenase domain (PLAT/LH2 domain)"/>
    <property type="match status" value="2"/>
</dbReference>
<reference evidence="5" key="1">
    <citation type="submission" date="2017-02" db="UniProtKB">
        <authorList>
            <consortium name="WormBaseParasite"/>
        </authorList>
    </citation>
    <scope>IDENTIFICATION</scope>
</reference>
<evidence type="ECO:0000313" key="4">
    <source>
        <dbReference type="Proteomes" id="UP000278807"/>
    </source>
</evidence>
<dbReference type="SMART" id="SM00308">
    <property type="entry name" value="LH2"/>
    <property type="match status" value="1"/>
</dbReference>
<sequence length="339" mass="37829">MPALRVTFEEYYDSIPERILIEDIDISLIDDYDNDYEYFNQTLVPKRRYNGALQTGSYKHSDFMIRNKTFYKAVTKNRKTGVTESESTQYIILVTVSSERNAGTTSPVRLRLKGDKGITKPIAINGTNGIILDMGTSKELEVQCKNVGEVSWIFLENKGTGPGDGLLLSSIQISHPGTGKVWFFPIGKWLSRHDGEGFSIRDFRGKAVPLTHYRVTVATGDFVGAGTDSHVSLIMYGKGGESPQFELTSPERHSLFAPGAISKFVFPFSNLGEISHIKVSRDGSGSNSGWFLKRIIIEDPTTPRSYIFNCDDWISLNKQDVASHSQVIQSEESKDFNGE</sequence>
<dbReference type="InterPro" id="IPR036392">
    <property type="entry name" value="PLAT/LH2_dom_sf"/>
</dbReference>
<dbReference type="EMBL" id="UZAE01002186">
    <property type="protein sequence ID" value="VDN99494.1"/>
    <property type="molecule type" value="Genomic_DNA"/>
</dbReference>
<dbReference type="PROSITE" id="PS50095">
    <property type="entry name" value="PLAT"/>
    <property type="match status" value="2"/>
</dbReference>
<evidence type="ECO:0000313" key="3">
    <source>
        <dbReference type="EMBL" id="VDN99494.1"/>
    </source>
</evidence>
<protein>
    <submittedName>
        <fullName evidence="5">PLAT domain-containing protein</fullName>
    </submittedName>
</protein>
<dbReference type="AlphaFoldDB" id="A0A0R3T998"/>
<evidence type="ECO:0000259" key="2">
    <source>
        <dbReference type="PROSITE" id="PS50095"/>
    </source>
</evidence>
<dbReference type="OrthoDB" id="5322100at2759"/>
<dbReference type="Proteomes" id="UP000278807">
    <property type="component" value="Unassembled WGS sequence"/>
</dbReference>
<evidence type="ECO:0000313" key="5">
    <source>
        <dbReference type="WBParaSite" id="HNAJ_0000363701-mRNA-1"/>
    </source>
</evidence>
<feature type="domain" description="PLAT" evidence="2">
    <location>
        <begin position="211"/>
        <end position="328"/>
    </location>
</feature>
<dbReference type="STRING" id="102285.A0A0R3T998"/>
<dbReference type="WBParaSite" id="HNAJ_0000363701-mRNA-1">
    <property type="protein sequence ID" value="HNAJ_0000363701-mRNA-1"/>
    <property type="gene ID" value="HNAJ_0000363701"/>
</dbReference>
<dbReference type="InterPro" id="IPR052970">
    <property type="entry name" value="Inner_ear_hair_cell_LOXHD"/>
</dbReference>
<comment type="caution">
    <text evidence="1">Lacks conserved residue(s) required for the propagation of feature annotation.</text>
</comment>
<accession>A0A0R3T998</accession>
<dbReference type="PANTHER" id="PTHR45901:SF3">
    <property type="entry name" value="LIPOXYGENASE HOMOLOGY DOMAIN-CONTAINING PROTEIN 1"/>
    <property type="match status" value="1"/>
</dbReference>
<dbReference type="PANTHER" id="PTHR45901">
    <property type="entry name" value="PROTEIN CBG12474"/>
    <property type="match status" value="1"/>
</dbReference>
<proteinExistence type="predicted"/>
<evidence type="ECO:0000256" key="1">
    <source>
        <dbReference type="PROSITE-ProRule" id="PRU00152"/>
    </source>
</evidence>
<dbReference type="Pfam" id="PF01477">
    <property type="entry name" value="PLAT"/>
    <property type="match status" value="2"/>
</dbReference>
<dbReference type="InterPro" id="IPR001024">
    <property type="entry name" value="PLAT/LH2_dom"/>
</dbReference>
<name>A0A0R3T998_RODNA</name>
<gene>
    <name evidence="3" type="ORF">HNAJ_LOCUS3635</name>
</gene>
<dbReference type="Gene3D" id="2.60.60.20">
    <property type="entry name" value="PLAT/LH2 domain"/>
    <property type="match status" value="2"/>
</dbReference>